<dbReference type="OrthoDB" id="10334289at2759"/>
<sequence length="210" mass="23287">MNGAKQPAGRICWMPCAAAGAWNLGRGLKLYCVRRDKGQMVLLVIQINSQRLPKASFGFCRPFFRWDCTKRSQLVASPLVRWNPPDVINSSCWAANLLASLSDSQDVAKSFTYMLCSTSAAARGAETRCRHTCTLTVLLARKREQCRFLHTLILNSLLQLTTYGFGCGLDWKTRRLKAGDALDQRCSSRRKKKQAVGHAKDVEADSGSAA</sequence>
<proteinExistence type="predicted"/>
<protein>
    <submittedName>
        <fullName evidence="1">Uncharacterized protein</fullName>
    </submittedName>
</protein>
<evidence type="ECO:0000313" key="2">
    <source>
        <dbReference type="Proteomes" id="UP000054721"/>
    </source>
</evidence>
<comment type="caution">
    <text evidence="1">The sequence shown here is derived from an EMBL/GenBank/DDBJ whole genome shotgun (WGS) entry which is preliminary data.</text>
</comment>
<dbReference type="AlphaFoldDB" id="A0A0V1KRF4"/>
<accession>A0A0V1KRF4</accession>
<evidence type="ECO:0000313" key="1">
    <source>
        <dbReference type="EMBL" id="KRZ49390.1"/>
    </source>
</evidence>
<gene>
    <name evidence="1" type="ORF">T02_5390</name>
</gene>
<dbReference type="Proteomes" id="UP000054721">
    <property type="component" value="Unassembled WGS sequence"/>
</dbReference>
<dbReference type="EMBL" id="JYDW01000315">
    <property type="protein sequence ID" value="KRZ49390.1"/>
    <property type="molecule type" value="Genomic_DNA"/>
</dbReference>
<name>A0A0V1KRF4_9BILA</name>
<organism evidence="1 2">
    <name type="scientific">Trichinella nativa</name>
    <dbReference type="NCBI Taxonomy" id="6335"/>
    <lineage>
        <taxon>Eukaryota</taxon>
        <taxon>Metazoa</taxon>
        <taxon>Ecdysozoa</taxon>
        <taxon>Nematoda</taxon>
        <taxon>Enoplea</taxon>
        <taxon>Dorylaimia</taxon>
        <taxon>Trichinellida</taxon>
        <taxon>Trichinellidae</taxon>
        <taxon>Trichinella</taxon>
    </lineage>
</organism>
<keyword evidence="2" id="KW-1185">Reference proteome</keyword>
<reference evidence="1 2" key="1">
    <citation type="submission" date="2015-05" db="EMBL/GenBank/DDBJ databases">
        <title>Evolution of Trichinella species and genotypes.</title>
        <authorList>
            <person name="Korhonen P.K."/>
            <person name="Edoardo P."/>
            <person name="Giuseppe L.R."/>
            <person name="Gasser R.B."/>
        </authorList>
    </citation>
    <scope>NUCLEOTIDE SEQUENCE [LARGE SCALE GENOMIC DNA]</scope>
    <source>
        <strain evidence="1">ISS10</strain>
    </source>
</reference>